<evidence type="ECO:0000313" key="6">
    <source>
        <dbReference type="EMBL" id="CAG2250278.1"/>
    </source>
</evidence>
<dbReference type="OrthoDB" id="2596881at2759"/>
<evidence type="ECO:0000259" key="5">
    <source>
        <dbReference type="PROSITE" id="PS50217"/>
    </source>
</evidence>
<dbReference type="InterPro" id="IPR004827">
    <property type="entry name" value="bZIP"/>
</dbReference>
<dbReference type="PROSITE" id="PS50217">
    <property type="entry name" value="BZIP"/>
    <property type="match status" value="1"/>
</dbReference>
<dbReference type="InterPro" id="IPR000837">
    <property type="entry name" value="AP-1"/>
</dbReference>
<organism evidence="6 7">
    <name type="scientific">Mytilus edulis</name>
    <name type="common">Blue mussel</name>
    <dbReference type="NCBI Taxonomy" id="6550"/>
    <lineage>
        <taxon>Eukaryota</taxon>
        <taxon>Metazoa</taxon>
        <taxon>Spiralia</taxon>
        <taxon>Lophotrochozoa</taxon>
        <taxon>Mollusca</taxon>
        <taxon>Bivalvia</taxon>
        <taxon>Autobranchia</taxon>
        <taxon>Pteriomorphia</taxon>
        <taxon>Mytilida</taxon>
        <taxon>Mytiloidea</taxon>
        <taxon>Mytilidae</taxon>
        <taxon>Mytilinae</taxon>
        <taxon>Mytilus</taxon>
    </lineage>
</organism>
<keyword evidence="4" id="KW-0175">Coiled coil</keyword>
<keyword evidence="7" id="KW-1185">Reference proteome</keyword>
<dbReference type="Gene3D" id="1.20.5.170">
    <property type="match status" value="1"/>
</dbReference>
<comment type="caution">
    <text evidence="6">The sequence shown here is derived from an EMBL/GenBank/DDBJ whole genome shotgun (WGS) entry which is preliminary data.</text>
</comment>
<gene>
    <name evidence="6" type="ORF">MEDL_61988</name>
</gene>
<feature type="domain" description="BZIP" evidence="5">
    <location>
        <begin position="72"/>
        <end position="134"/>
    </location>
</feature>
<name>A0A8S3V192_MYTED</name>
<dbReference type="GO" id="GO:0003677">
    <property type="term" value="F:DNA binding"/>
    <property type="evidence" value="ECO:0007669"/>
    <property type="project" value="UniProtKB-KW"/>
</dbReference>
<dbReference type="PROSITE" id="PS00036">
    <property type="entry name" value="BZIP_BASIC"/>
    <property type="match status" value="1"/>
</dbReference>
<dbReference type="PANTHER" id="PTHR23351">
    <property type="entry name" value="FOS TRANSCRIPTION FACTOR-RELATED"/>
    <property type="match status" value="1"/>
</dbReference>
<dbReference type="SUPFAM" id="SSF57959">
    <property type="entry name" value="Leucine zipper domain"/>
    <property type="match status" value="1"/>
</dbReference>
<feature type="coiled-coil region" evidence="4">
    <location>
        <begin position="96"/>
        <end position="137"/>
    </location>
</feature>
<evidence type="ECO:0000256" key="1">
    <source>
        <dbReference type="ARBA" id="ARBA00023015"/>
    </source>
</evidence>
<sequence length="274" mass="32291">MLDFQIQNGELCNLEEALYDIFSKSKCNNVLDESLAAFETGDLSHLVKEELKCTIQTRRLAKGQDELKKDEQNKIVRRREQNRMAARRFRKRRKQNKKTLSEIQDLERDNDVKTAEIKRLREEKETLLKLLNDHLLRQHTGVKSKEGELKSERNYILNRWVEHLSEVLNRQDPLHPISEEDVDLAEIIIDEIELENGQEKHQNGRTWNITPQNIDWIMREKTTADKARGIRWNFNTVLEDFELADDIALLSSKLNDLDEKTQKFTTEAEKEGPE</sequence>
<reference evidence="6" key="1">
    <citation type="submission" date="2021-03" db="EMBL/GenBank/DDBJ databases">
        <authorList>
            <person name="Bekaert M."/>
        </authorList>
    </citation>
    <scope>NUCLEOTIDE SEQUENCE</scope>
</reference>
<proteinExistence type="predicted"/>
<dbReference type="GO" id="GO:0003700">
    <property type="term" value="F:DNA-binding transcription factor activity"/>
    <property type="evidence" value="ECO:0007669"/>
    <property type="project" value="InterPro"/>
</dbReference>
<dbReference type="GO" id="GO:0006357">
    <property type="term" value="P:regulation of transcription by RNA polymerase II"/>
    <property type="evidence" value="ECO:0007669"/>
    <property type="project" value="InterPro"/>
</dbReference>
<evidence type="ECO:0000256" key="4">
    <source>
        <dbReference type="SAM" id="Coils"/>
    </source>
</evidence>
<evidence type="ECO:0000313" key="7">
    <source>
        <dbReference type="Proteomes" id="UP000683360"/>
    </source>
</evidence>
<protein>
    <recommendedName>
        <fullName evidence="5">BZIP domain-containing protein</fullName>
    </recommendedName>
</protein>
<dbReference type="InterPro" id="IPR046347">
    <property type="entry name" value="bZIP_sf"/>
</dbReference>
<dbReference type="EMBL" id="CAJPWZ010003046">
    <property type="protein sequence ID" value="CAG2250278.1"/>
    <property type="molecule type" value="Genomic_DNA"/>
</dbReference>
<evidence type="ECO:0000256" key="2">
    <source>
        <dbReference type="ARBA" id="ARBA00023125"/>
    </source>
</evidence>
<evidence type="ECO:0000256" key="3">
    <source>
        <dbReference type="ARBA" id="ARBA00023163"/>
    </source>
</evidence>
<accession>A0A8S3V192</accession>
<dbReference type="PANTHER" id="PTHR23351:SF24">
    <property type="entry name" value="ACTIVATING TRANSCRIPTION FACTOR 3-RELATED"/>
    <property type="match status" value="1"/>
</dbReference>
<dbReference type="AlphaFoldDB" id="A0A8S3V192"/>
<dbReference type="SMART" id="SM00338">
    <property type="entry name" value="BRLZ"/>
    <property type="match status" value="1"/>
</dbReference>
<dbReference type="Proteomes" id="UP000683360">
    <property type="component" value="Unassembled WGS sequence"/>
</dbReference>
<keyword evidence="2" id="KW-0238">DNA-binding</keyword>
<keyword evidence="3" id="KW-0804">Transcription</keyword>
<keyword evidence="1" id="KW-0805">Transcription regulation</keyword>